<proteinExistence type="predicted"/>
<dbReference type="SUPFAM" id="SSF103481">
    <property type="entry name" value="Multidrug resistance efflux transporter EmrE"/>
    <property type="match status" value="2"/>
</dbReference>
<accession>A0A4D7AVQ8</accession>
<evidence type="ECO:0000313" key="3">
    <source>
        <dbReference type="EMBL" id="QCI63083.1"/>
    </source>
</evidence>
<feature type="transmembrane region" description="Helical" evidence="1">
    <location>
        <begin position="144"/>
        <end position="160"/>
    </location>
</feature>
<feature type="transmembrane region" description="Helical" evidence="1">
    <location>
        <begin position="201"/>
        <end position="225"/>
    </location>
</feature>
<gene>
    <name evidence="3" type="ORF">E8M01_01805</name>
</gene>
<dbReference type="Pfam" id="PF00892">
    <property type="entry name" value="EamA"/>
    <property type="match status" value="1"/>
</dbReference>
<feature type="transmembrane region" description="Helical" evidence="1">
    <location>
        <begin position="35"/>
        <end position="53"/>
    </location>
</feature>
<keyword evidence="4" id="KW-1185">Reference proteome</keyword>
<keyword evidence="1" id="KW-0472">Membrane</keyword>
<dbReference type="Gene3D" id="1.10.3730.20">
    <property type="match status" value="1"/>
</dbReference>
<feature type="transmembrane region" description="Helical" evidence="1">
    <location>
        <begin position="6"/>
        <end position="23"/>
    </location>
</feature>
<keyword evidence="1" id="KW-0812">Transmembrane</keyword>
<dbReference type="KEGG" id="pstg:E8M01_01805"/>
<evidence type="ECO:0000256" key="1">
    <source>
        <dbReference type="SAM" id="Phobius"/>
    </source>
</evidence>
<dbReference type="InterPro" id="IPR037185">
    <property type="entry name" value="EmrE-like"/>
</dbReference>
<dbReference type="GO" id="GO:0016020">
    <property type="term" value="C:membrane"/>
    <property type="evidence" value="ECO:0007669"/>
    <property type="project" value="InterPro"/>
</dbReference>
<reference evidence="3 4" key="1">
    <citation type="submission" date="2019-04" db="EMBL/GenBank/DDBJ databases">
        <title>Phreatobacter aquaticus sp. nov.</title>
        <authorList>
            <person name="Choi A."/>
        </authorList>
    </citation>
    <scope>NUCLEOTIDE SEQUENCE [LARGE SCALE GENOMIC DNA]</scope>
    <source>
        <strain evidence="3 4">KCTC 52518</strain>
    </source>
</reference>
<protein>
    <recommendedName>
        <fullName evidence="2">EamA domain-containing protein</fullName>
    </recommendedName>
</protein>
<feature type="transmembrane region" description="Helical" evidence="1">
    <location>
        <begin position="87"/>
        <end position="106"/>
    </location>
</feature>
<sequence>MEFAHVIAALSSALLHAGWNAAIKSSRNPAQAMTAQMLLGAILVVPGLVWTGLPAQAAWGWIAASTVMNILTVQALLRAYELGGFGIVYPIVRALAVLLVVPLAAGLAGDRIGPAALAGILVITLSLAALSYDAARDKAVTGRALAWTLAAGLGTAAYIICDAQGVRAAGSPWAYGFAVSVTNAAAMCWRRRHAGPPWQQLNGQWAVAAPVAIAAMVSYLLILWVWSHAPIAAASALRDTSAVFAILIAVIWLKEPFTPTRIVAVLLAAAAVPLLRLG</sequence>
<keyword evidence="1" id="KW-1133">Transmembrane helix</keyword>
<organism evidence="3 4">
    <name type="scientific">Phreatobacter stygius</name>
    <dbReference type="NCBI Taxonomy" id="1940610"/>
    <lineage>
        <taxon>Bacteria</taxon>
        <taxon>Pseudomonadati</taxon>
        <taxon>Pseudomonadota</taxon>
        <taxon>Alphaproteobacteria</taxon>
        <taxon>Hyphomicrobiales</taxon>
        <taxon>Phreatobacteraceae</taxon>
        <taxon>Phreatobacter</taxon>
    </lineage>
</organism>
<feature type="transmembrane region" description="Helical" evidence="1">
    <location>
        <begin position="59"/>
        <end position="80"/>
    </location>
</feature>
<feature type="transmembrane region" description="Helical" evidence="1">
    <location>
        <begin position="260"/>
        <end position="277"/>
    </location>
</feature>
<evidence type="ECO:0000313" key="4">
    <source>
        <dbReference type="Proteomes" id="UP000298781"/>
    </source>
</evidence>
<feature type="transmembrane region" description="Helical" evidence="1">
    <location>
        <begin position="112"/>
        <end position="132"/>
    </location>
</feature>
<dbReference type="RefSeq" id="WP_136958546.1">
    <property type="nucleotide sequence ID" value="NZ_CP039690.1"/>
</dbReference>
<dbReference type="Proteomes" id="UP000298781">
    <property type="component" value="Chromosome"/>
</dbReference>
<dbReference type="OrthoDB" id="9783707at2"/>
<name>A0A4D7AVQ8_9HYPH</name>
<dbReference type="AlphaFoldDB" id="A0A4D7AVQ8"/>
<feature type="domain" description="EamA" evidence="2">
    <location>
        <begin position="144"/>
        <end position="274"/>
    </location>
</feature>
<feature type="transmembrane region" description="Helical" evidence="1">
    <location>
        <begin position="231"/>
        <end position="253"/>
    </location>
</feature>
<dbReference type="InterPro" id="IPR000620">
    <property type="entry name" value="EamA_dom"/>
</dbReference>
<evidence type="ECO:0000259" key="2">
    <source>
        <dbReference type="Pfam" id="PF00892"/>
    </source>
</evidence>
<dbReference type="EMBL" id="CP039690">
    <property type="protein sequence ID" value="QCI63083.1"/>
    <property type="molecule type" value="Genomic_DNA"/>
</dbReference>